<protein>
    <submittedName>
        <fullName evidence="2">Uncharacterized protein</fullName>
    </submittedName>
</protein>
<organism evidence="2 3">
    <name type="scientific">Ahniella affigens</name>
    <dbReference type="NCBI Taxonomy" id="2021234"/>
    <lineage>
        <taxon>Bacteria</taxon>
        <taxon>Pseudomonadati</taxon>
        <taxon>Pseudomonadota</taxon>
        <taxon>Gammaproteobacteria</taxon>
        <taxon>Lysobacterales</taxon>
        <taxon>Rhodanobacteraceae</taxon>
        <taxon>Ahniella</taxon>
    </lineage>
</organism>
<dbReference type="AlphaFoldDB" id="A0A2P1PLV3"/>
<reference evidence="2 3" key="2">
    <citation type="submission" date="2018-03" db="EMBL/GenBank/DDBJ databases">
        <authorList>
            <person name="Keele B.F."/>
        </authorList>
    </citation>
    <scope>NUCLEOTIDE SEQUENCE [LARGE SCALE GENOMIC DNA]</scope>
    <source>
        <strain evidence="2 3">D13</strain>
    </source>
</reference>
<keyword evidence="1" id="KW-0472">Membrane</keyword>
<proteinExistence type="predicted"/>
<dbReference type="Proteomes" id="UP000241074">
    <property type="component" value="Chromosome"/>
</dbReference>
<dbReference type="EMBL" id="CP027860">
    <property type="protein sequence ID" value="AVP95817.1"/>
    <property type="molecule type" value="Genomic_DNA"/>
</dbReference>
<feature type="transmembrane region" description="Helical" evidence="1">
    <location>
        <begin position="97"/>
        <end position="117"/>
    </location>
</feature>
<feature type="transmembrane region" description="Helical" evidence="1">
    <location>
        <begin position="124"/>
        <end position="145"/>
    </location>
</feature>
<evidence type="ECO:0000313" key="3">
    <source>
        <dbReference type="Proteomes" id="UP000241074"/>
    </source>
</evidence>
<gene>
    <name evidence="2" type="ORF">C7S18_00755</name>
</gene>
<keyword evidence="3" id="KW-1185">Reference proteome</keyword>
<feature type="transmembrane region" description="Helical" evidence="1">
    <location>
        <begin position="171"/>
        <end position="191"/>
    </location>
</feature>
<evidence type="ECO:0000256" key="1">
    <source>
        <dbReference type="SAM" id="Phobius"/>
    </source>
</evidence>
<sequence length="215" mass="24146">MANEADRVLSDNVTAPNSALIYTYTMTTSPQSIRTLVLWTLWPLVVLCVLVMLMAGFMWFFSTLLFTPELIADMRLDPAFERWPAELWELILEMPTLMLVTFVAALVTLVICIGGLLRTRWGYWGLVASFWLGVPLNLLGIIWHWRFMDRVFPALSALLADYGVPGGESGYWSAQLSGVMFGLVFAVGFGLTARQLQRPEVNAYFNRATNPKAPS</sequence>
<evidence type="ECO:0000313" key="2">
    <source>
        <dbReference type="EMBL" id="AVP95817.1"/>
    </source>
</evidence>
<reference evidence="2 3" key="1">
    <citation type="submission" date="2018-03" db="EMBL/GenBank/DDBJ databases">
        <title>Ahniella affigens gen. nov., sp. nov., a gammaproteobacterium isolated from sandy soil near a stream.</title>
        <authorList>
            <person name="Ko Y."/>
            <person name="Kim J.-H."/>
        </authorList>
    </citation>
    <scope>NUCLEOTIDE SEQUENCE [LARGE SCALE GENOMIC DNA]</scope>
    <source>
        <strain evidence="2 3">D13</strain>
    </source>
</reference>
<dbReference type="KEGG" id="xba:C7S18_00755"/>
<keyword evidence="1" id="KW-0812">Transmembrane</keyword>
<keyword evidence="1" id="KW-1133">Transmembrane helix</keyword>
<feature type="transmembrane region" description="Helical" evidence="1">
    <location>
        <begin position="36"/>
        <end position="61"/>
    </location>
</feature>
<name>A0A2P1PLV3_9GAMM</name>
<accession>A0A2P1PLV3</accession>